<evidence type="ECO:0000256" key="4">
    <source>
        <dbReference type="ARBA" id="ARBA00022917"/>
    </source>
</evidence>
<dbReference type="InterPro" id="IPR036821">
    <property type="entry name" value="Peptide_deformylase_sf"/>
</dbReference>
<dbReference type="CDD" id="cd00487">
    <property type="entry name" value="Pep_deformylase"/>
    <property type="match status" value="1"/>
</dbReference>
<dbReference type="PIRSF" id="PIRSF004749">
    <property type="entry name" value="Pep_def"/>
    <property type="match status" value="1"/>
</dbReference>
<evidence type="ECO:0000256" key="1">
    <source>
        <dbReference type="ARBA" id="ARBA00010759"/>
    </source>
</evidence>
<accession>A0A3N4UJF1</accession>
<dbReference type="RefSeq" id="WP_124221566.1">
    <property type="nucleotide sequence ID" value="NZ_RKQL01000002.1"/>
</dbReference>
<name>A0A3N4UJF1_9BURK</name>
<organism evidence="7 8">
    <name type="scientific">Tibeticola sediminis</name>
    <dbReference type="NCBI Taxonomy" id="1917811"/>
    <lineage>
        <taxon>Bacteria</taxon>
        <taxon>Pseudomonadati</taxon>
        <taxon>Pseudomonadota</taxon>
        <taxon>Betaproteobacteria</taxon>
        <taxon>Burkholderiales</taxon>
        <taxon>Comamonadaceae</taxon>
        <taxon>Tibeticola</taxon>
    </lineage>
</organism>
<keyword evidence="4 6" id="KW-0648">Protein biosynthesis</keyword>
<feature type="active site" evidence="6">
    <location>
        <position position="144"/>
    </location>
</feature>
<evidence type="ECO:0000256" key="2">
    <source>
        <dbReference type="ARBA" id="ARBA00022723"/>
    </source>
</evidence>
<reference evidence="7 8" key="1">
    <citation type="submission" date="2018-11" db="EMBL/GenBank/DDBJ databases">
        <title>Genomic Encyclopedia of Type Strains, Phase IV (KMG-IV): sequencing the most valuable type-strain genomes for metagenomic binning, comparative biology and taxonomic classification.</title>
        <authorList>
            <person name="Goeker M."/>
        </authorList>
    </citation>
    <scope>NUCLEOTIDE SEQUENCE [LARGE SCALE GENOMIC DNA]</scope>
    <source>
        <strain evidence="7 8">DSM 101684</strain>
    </source>
</reference>
<gene>
    <name evidence="6" type="primary">def</name>
    <name evidence="7" type="ORF">EDC62_1199</name>
</gene>
<feature type="binding site" evidence="6">
    <location>
        <position position="143"/>
    </location>
    <ligand>
        <name>Fe cation</name>
        <dbReference type="ChEBI" id="CHEBI:24875"/>
    </ligand>
</feature>
<proteinExistence type="inferred from homology"/>
<dbReference type="FunFam" id="3.90.45.10:FF:000003">
    <property type="entry name" value="Peptide deformylase"/>
    <property type="match status" value="1"/>
</dbReference>
<protein>
    <recommendedName>
        <fullName evidence="6">Peptide deformylase</fullName>
        <shortName evidence="6">PDF</shortName>
        <ecNumber evidence="6">3.5.1.88</ecNumber>
    </recommendedName>
    <alternativeName>
        <fullName evidence="6">Polypeptide deformylase</fullName>
    </alternativeName>
</protein>
<dbReference type="InterPro" id="IPR023635">
    <property type="entry name" value="Peptide_deformylase"/>
</dbReference>
<dbReference type="Proteomes" id="UP000272193">
    <property type="component" value="Unassembled WGS sequence"/>
</dbReference>
<dbReference type="EC" id="3.5.1.88" evidence="6"/>
<keyword evidence="8" id="KW-1185">Reference proteome</keyword>
<dbReference type="HAMAP" id="MF_00163">
    <property type="entry name" value="Pep_deformylase"/>
    <property type="match status" value="1"/>
</dbReference>
<dbReference type="SUPFAM" id="SSF56420">
    <property type="entry name" value="Peptide deformylase"/>
    <property type="match status" value="1"/>
</dbReference>
<evidence type="ECO:0000313" key="7">
    <source>
        <dbReference type="EMBL" id="RPE70712.1"/>
    </source>
</evidence>
<comment type="function">
    <text evidence="6">Removes the formyl group from the N-terminal Met of newly synthesized proteins. Requires at least a dipeptide for an efficient rate of reaction. N-terminal L-methionine is a prerequisite for activity but the enzyme has broad specificity at other positions.</text>
</comment>
<dbReference type="PANTHER" id="PTHR10458:SF20">
    <property type="entry name" value="PEPTIDE DEFORMYLASE 1"/>
    <property type="match status" value="1"/>
</dbReference>
<comment type="cofactor">
    <cofactor evidence="6">
        <name>Fe(2+)</name>
        <dbReference type="ChEBI" id="CHEBI:29033"/>
    </cofactor>
    <text evidence="6">Binds 1 Fe(2+) ion.</text>
</comment>
<comment type="catalytic activity">
    <reaction evidence="6">
        <text>N-terminal N-formyl-L-methionyl-[peptide] + H2O = N-terminal L-methionyl-[peptide] + formate</text>
        <dbReference type="Rhea" id="RHEA:24420"/>
        <dbReference type="Rhea" id="RHEA-COMP:10639"/>
        <dbReference type="Rhea" id="RHEA-COMP:10640"/>
        <dbReference type="ChEBI" id="CHEBI:15377"/>
        <dbReference type="ChEBI" id="CHEBI:15740"/>
        <dbReference type="ChEBI" id="CHEBI:49298"/>
        <dbReference type="ChEBI" id="CHEBI:64731"/>
        <dbReference type="EC" id="3.5.1.88"/>
    </reaction>
</comment>
<evidence type="ECO:0000256" key="6">
    <source>
        <dbReference type="HAMAP-Rule" id="MF_00163"/>
    </source>
</evidence>
<dbReference type="Gene3D" id="3.90.45.10">
    <property type="entry name" value="Peptide deformylase"/>
    <property type="match status" value="1"/>
</dbReference>
<dbReference type="GO" id="GO:0046872">
    <property type="term" value="F:metal ion binding"/>
    <property type="evidence" value="ECO:0007669"/>
    <property type="project" value="UniProtKB-KW"/>
</dbReference>
<dbReference type="Pfam" id="PF01327">
    <property type="entry name" value="Pep_deformylase"/>
    <property type="match status" value="1"/>
</dbReference>
<dbReference type="OrthoDB" id="9804313at2"/>
<evidence type="ECO:0000256" key="3">
    <source>
        <dbReference type="ARBA" id="ARBA00022801"/>
    </source>
</evidence>
<dbReference type="GO" id="GO:0006412">
    <property type="term" value="P:translation"/>
    <property type="evidence" value="ECO:0007669"/>
    <property type="project" value="UniProtKB-UniRule"/>
</dbReference>
<dbReference type="NCBIfam" id="NF001159">
    <property type="entry name" value="PRK00150.1-3"/>
    <property type="match status" value="1"/>
</dbReference>
<evidence type="ECO:0000256" key="5">
    <source>
        <dbReference type="ARBA" id="ARBA00023004"/>
    </source>
</evidence>
<feature type="binding site" evidence="6">
    <location>
        <position position="101"/>
    </location>
    <ligand>
        <name>Fe cation</name>
        <dbReference type="ChEBI" id="CHEBI:24875"/>
    </ligand>
</feature>
<dbReference type="PANTHER" id="PTHR10458">
    <property type="entry name" value="PEPTIDE DEFORMYLASE"/>
    <property type="match status" value="1"/>
</dbReference>
<comment type="caution">
    <text evidence="7">The sequence shown here is derived from an EMBL/GenBank/DDBJ whole genome shotgun (WGS) entry which is preliminary data.</text>
</comment>
<keyword evidence="2 6" id="KW-0479">Metal-binding</keyword>
<keyword evidence="3 6" id="KW-0378">Hydrolase</keyword>
<sequence>MPVREILKMGDPRLLRVAQRVEAFDTPELHALIRDLHDTMVAAHGAGLAAPQIGVDQRVVIFGSDAPNPRYPDAPVVPKTILCNPTTEPLGPEEEEGWEGCLSVPGLRGVVPRWRRIRYRGYDPLGRVIERVAEGFHARVVQHECDHLDGVLYPMRVRDFRRFGYTEVLFPNLDPGEDD</sequence>
<dbReference type="EMBL" id="RKQL01000002">
    <property type="protein sequence ID" value="RPE70712.1"/>
    <property type="molecule type" value="Genomic_DNA"/>
</dbReference>
<keyword evidence="5 6" id="KW-0408">Iron</keyword>
<feature type="binding site" evidence="6">
    <location>
        <position position="147"/>
    </location>
    <ligand>
        <name>Fe cation</name>
        <dbReference type="ChEBI" id="CHEBI:24875"/>
    </ligand>
</feature>
<comment type="similarity">
    <text evidence="1 6">Belongs to the polypeptide deformylase family.</text>
</comment>
<evidence type="ECO:0000313" key="8">
    <source>
        <dbReference type="Proteomes" id="UP000272193"/>
    </source>
</evidence>
<dbReference type="AlphaFoldDB" id="A0A3N4UJF1"/>
<dbReference type="NCBIfam" id="TIGR00079">
    <property type="entry name" value="pept_deformyl"/>
    <property type="match status" value="1"/>
</dbReference>
<dbReference type="GO" id="GO:0042586">
    <property type="term" value="F:peptide deformylase activity"/>
    <property type="evidence" value="ECO:0007669"/>
    <property type="project" value="UniProtKB-UniRule"/>
</dbReference>
<dbReference type="PRINTS" id="PR01576">
    <property type="entry name" value="PDEFORMYLASE"/>
</dbReference>